<dbReference type="Proteomes" id="UP000694845">
    <property type="component" value="Unplaced"/>
</dbReference>
<evidence type="ECO:0000256" key="2">
    <source>
        <dbReference type="ARBA" id="ARBA00009706"/>
    </source>
</evidence>
<organism evidence="8 9">
    <name type="scientific">Acanthaster planci</name>
    <name type="common">Crown-of-thorns starfish</name>
    <dbReference type="NCBI Taxonomy" id="133434"/>
    <lineage>
        <taxon>Eukaryota</taxon>
        <taxon>Metazoa</taxon>
        <taxon>Echinodermata</taxon>
        <taxon>Eleutherozoa</taxon>
        <taxon>Asterozoa</taxon>
        <taxon>Asteroidea</taxon>
        <taxon>Valvatacea</taxon>
        <taxon>Valvatida</taxon>
        <taxon>Acanthasteridae</taxon>
        <taxon>Acanthaster</taxon>
    </lineage>
</organism>
<proteinExistence type="inferred from homology"/>
<comment type="similarity">
    <text evidence="2">Belongs to the TMEM161 family.</text>
</comment>
<dbReference type="InterPro" id="IPR019395">
    <property type="entry name" value="Transmembrane_161A/B"/>
</dbReference>
<evidence type="ECO:0000313" key="10">
    <source>
        <dbReference type="RefSeq" id="XP_022099840.1"/>
    </source>
</evidence>
<dbReference type="RefSeq" id="XP_022099839.1">
    <property type="nucleotide sequence ID" value="XM_022244147.1"/>
</dbReference>
<comment type="subcellular location">
    <subcellularLocation>
        <location evidence="1">Membrane</location>
        <topology evidence="1">Multi-pass membrane protein</topology>
    </subcellularLocation>
</comment>
<evidence type="ECO:0000256" key="3">
    <source>
        <dbReference type="ARBA" id="ARBA00022692"/>
    </source>
</evidence>
<dbReference type="KEGG" id="aplc:110984208"/>
<feature type="transmembrane region" description="Helical" evidence="7">
    <location>
        <begin position="377"/>
        <end position="398"/>
    </location>
</feature>
<feature type="transmembrane region" description="Helical" evidence="7">
    <location>
        <begin position="461"/>
        <end position="488"/>
    </location>
</feature>
<dbReference type="OrthoDB" id="784140at2759"/>
<feature type="transmembrane region" description="Helical" evidence="7">
    <location>
        <begin position="175"/>
        <end position="193"/>
    </location>
</feature>
<keyword evidence="5 7" id="KW-0472">Membrane</keyword>
<keyword evidence="3 7" id="KW-0812">Transmembrane</keyword>
<dbReference type="GeneID" id="110984208"/>
<feature type="transmembrane region" description="Helical" evidence="7">
    <location>
        <begin position="231"/>
        <end position="250"/>
    </location>
</feature>
<keyword evidence="6" id="KW-0325">Glycoprotein</keyword>
<reference evidence="9 10" key="1">
    <citation type="submission" date="2025-04" db="UniProtKB">
        <authorList>
            <consortium name="RefSeq"/>
        </authorList>
    </citation>
    <scope>IDENTIFICATION</scope>
</reference>
<protein>
    <submittedName>
        <fullName evidence="9 10">Transmembrane protein 161B-like isoform X1</fullName>
    </submittedName>
</protein>
<feature type="transmembrane region" description="Helical" evidence="7">
    <location>
        <begin position="114"/>
        <end position="135"/>
    </location>
</feature>
<feature type="transmembrane region" description="Helical" evidence="7">
    <location>
        <begin position="141"/>
        <end position="163"/>
    </location>
</feature>
<dbReference type="PANTHER" id="PTHR13624:SF6">
    <property type="entry name" value="EMEI"/>
    <property type="match status" value="1"/>
</dbReference>
<dbReference type="AlphaFoldDB" id="A0A8B7Z2J7"/>
<sequence>MALFGAQLILTIIAVSFLHKFTPYHSLAEWLLARGNLVRYMYPKDEELRKLAGITVGRGRHRKNRSEHSRRINLLENSEDKSFSVPKNIDLELRTRIIEPLHVAVLRFFSEYRWLVDFSALALIVYVLTEVWLHAKGDFNLSLIWIVMMAGFALQVLFLLTALYFTSEEDGERSLCITFGFFFALVAMGVLIVPEEFLEFGLDEAYENFTAGALEFLKEQELYSSGPISKITFKSVIGLFAALLGAFLAFPGLRIAKMHVDSIRFAVERPVMQIVLHTSFLFPMLISLMWIKPIGRDYMCNPATGRRMTGKYEPLMSETTFDLTRMSLVPMLCVLRMVLMTHYLQSYLNMAKEKVERMKQEAGRINSLELQKSVVRVFYYLCVVTLQYLAPMLILLSFTCLLKSLGGYSTGLFDSFSANPTSTVPTPPLFVSPKPDVASAEATAEHFKVTLESLRSVFSPVFFRGIFSFLTWWTAFAWFVTSLFGIAYHTYFTDQ</sequence>
<evidence type="ECO:0000256" key="1">
    <source>
        <dbReference type="ARBA" id="ARBA00004141"/>
    </source>
</evidence>
<dbReference type="RefSeq" id="XP_022099840.1">
    <property type="nucleotide sequence ID" value="XM_022244148.1"/>
</dbReference>
<accession>A0A8B7Z2J7</accession>
<dbReference type="OMA" id="RFALMPI"/>
<evidence type="ECO:0000313" key="9">
    <source>
        <dbReference type="RefSeq" id="XP_022099839.1"/>
    </source>
</evidence>
<evidence type="ECO:0000256" key="6">
    <source>
        <dbReference type="ARBA" id="ARBA00023180"/>
    </source>
</evidence>
<dbReference type="PANTHER" id="PTHR13624">
    <property type="entry name" value="RE42071P"/>
    <property type="match status" value="1"/>
</dbReference>
<feature type="transmembrane region" description="Helical" evidence="7">
    <location>
        <begin position="323"/>
        <end position="344"/>
    </location>
</feature>
<evidence type="ECO:0000313" key="8">
    <source>
        <dbReference type="Proteomes" id="UP000694845"/>
    </source>
</evidence>
<dbReference type="GO" id="GO:0016020">
    <property type="term" value="C:membrane"/>
    <property type="evidence" value="ECO:0007669"/>
    <property type="project" value="UniProtKB-SubCell"/>
</dbReference>
<keyword evidence="8" id="KW-1185">Reference proteome</keyword>
<feature type="transmembrane region" description="Helical" evidence="7">
    <location>
        <begin position="271"/>
        <end position="291"/>
    </location>
</feature>
<dbReference type="Pfam" id="PF10268">
    <property type="entry name" value="Tmemb_161AB"/>
    <property type="match status" value="1"/>
</dbReference>
<name>A0A8B7Z2J7_ACAPL</name>
<evidence type="ECO:0000256" key="7">
    <source>
        <dbReference type="SAM" id="Phobius"/>
    </source>
</evidence>
<gene>
    <name evidence="9 10" type="primary">LOC110984208</name>
</gene>
<evidence type="ECO:0000256" key="5">
    <source>
        <dbReference type="ARBA" id="ARBA00023136"/>
    </source>
</evidence>
<evidence type="ECO:0000256" key="4">
    <source>
        <dbReference type="ARBA" id="ARBA00022989"/>
    </source>
</evidence>
<keyword evidence="4 7" id="KW-1133">Transmembrane helix</keyword>